<proteinExistence type="inferred from homology"/>
<feature type="chain" id="PRO_5016331141" evidence="10">
    <location>
        <begin position="29"/>
        <end position="133"/>
    </location>
</feature>
<dbReference type="InterPro" id="IPR018625">
    <property type="entry name" value="Pet100"/>
</dbReference>
<dbReference type="Pfam" id="PF09803">
    <property type="entry name" value="Pet100"/>
    <property type="match status" value="1"/>
</dbReference>
<keyword evidence="7" id="KW-0472">Membrane</keyword>
<dbReference type="EMBL" id="KZ819326">
    <property type="protein sequence ID" value="PWN21022.1"/>
    <property type="molecule type" value="Genomic_DNA"/>
</dbReference>
<organism evidence="11 12">
    <name type="scientific">Pseudomicrostroma glucosiphilum</name>
    <dbReference type="NCBI Taxonomy" id="1684307"/>
    <lineage>
        <taxon>Eukaryota</taxon>
        <taxon>Fungi</taxon>
        <taxon>Dikarya</taxon>
        <taxon>Basidiomycota</taxon>
        <taxon>Ustilaginomycotina</taxon>
        <taxon>Exobasidiomycetes</taxon>
        <taxon>Microstromatales</taxon>
        <taxon>Microstromatales incertae sedis</taxon>
        <taxon>Pseudomicrostroma</taxon>
    </lineage>
</organism>
<evidence type="ECO:0000256" key="6">
    <source>
        <dbReference type="ARBA" id="ARBA00023128"/>
    </source>
</evidence>
<evidence type="ECO:0000256" key="7">
    <source>
        <dbReference type="ARBA" id="ARBA00023136"/>
    </source>
</evidence>
<gene>
    <name evidence="11" type="ORF">BCV69DRAFT_259242</name>
</gene>
<dbReference type="GO" id="GO:0005743">
    <property type="term" value="C:mitochondrial inner membrane"/>
    <property type="evidence" value="ECO:0007669"/>
    <property type="project" value="TreeGrafter"/>
</dbReference>
<dbReference type="GeneID" id="37012392"/>
<dbReference type="PANTHER" id="PTHR33968">
    <property type="entry name" value="PROTEIN PET100 HOMOLOG, MITOCHONDRIAL"/>
    <property type="match status" value="1"/>
</dbReference>
<feature type="region of interest" description="Disordered" evidence="9">
    <location>
        <begin position="72"/>
        <end position="120"/>
    </location>
</feature>
<evidence type="ECO:0000256" key="5">
    <source>
        <dbReference type="ARBA" id="ARBA00022989"/>
    </source>
</evidence>
<evidence type="ECO:0000256" key="4">
    <source>
        <dbReference type="ARBA" id="ARBA00022946"/>
    </source>
</evidence>
<keyword evidence="10" id="KW-0732">Signal</keyword>
<evidence type="ECO:0000313" key="11">
    <source>
        <dbReference type="EMBL" id="PWN21022.1"/>
    </source>
</evidence>
<keyword evidence="5" id="KW-1133">Transmembrane helix</keyword>
<name>A0A316U755_9BASI</name>
<dbReference type="GO" id="GO:0051082">
    <property type="term" value="F:unfolded protein binding"/>
    <property type="evidence" value="ECO:0007669"/>
    <property type="project" value="TreeGrafter"/>
</dbReference>
<comment type="similarity">
    <text evidence="8">Belongs to the PET100 family.</text>
</comment>
<dbReference type="GO" id="GO:0033617">
    <property type="term" value="P:mitochondrial respiratory chain complex IV assembly"/>
    <property type="evidence" value="ECO:0007669"/>
    <property type="project" value="InterPro"/>
</dbReference>
<comment type="subcellular location">
    <subcellularLocation>
        <location evidence="1">Membrane</location>
        <topology evidence="1">Single-pass membrane protein</topology>
    </subcellularLocation>
    <subcellularLocation>
        <location evidence="2">Mitochondrion membrane</location>
    </subcellularLocation>
</comment>
<dbReference type="RefSeq" id="XP_025348182.1">
    <property type="nucleotide sequence ID" value="XM_025490658.1"/>
</dbReference>
<sequence>MAGPNLEVFKFGLYLFFPLAVMIHYGDPDWYKKNVLPLRDEFWPKESTLFKPPRNPEDLRATREGMRAERLARREERLNENRGAIEAAAGKVGSSRKSLTTADAPAASPPSGPIVSDAQRLSDWARVDRERRV</sequence>
<dbReference type="AlphaFoldDB" id="A0A316U755"/>
<evidence type="ECO:0000256" key="2">
    <source>
        <dbReference type="ARBA" id="ARBA00004325"/>
    </source>
</evidence>
<dbReference type="Proteomes" id="UP000245942">
    <property type="component" value="Unassembled WGS sequence"/>
</dbReference>
<feature type="signal peptide" evidence="10">
    <location>
        <begin position="1"/>
        <end position="28"/>
    </location>
</feature>
<evidence type="ECO:0000256" key="10">
    <source>
        <dbReference type="SAM" id="SignalP"/>
    </source>
</evidence>
<evidence type="ECO:0000313" key="12">
    <source>
        <dbReference type="Proteomes" id="UP000245942"/>
    </source>
</evidence>
<keyword evidence="6" id="KW-0496">Mitochondrion</keyword>
<evidence type="ECO:0000256" key="9">
    <source>
        <dbReference type="SAM" id="MobiDB-lite"/>
    </source>
</evidence>
<dbReference type="PANTHER" id="PTHR33968:SF1">
    <property type="entry name" value="PROTEIN PET100 HOMOLOG, MITOCHONDRIAL"/>
    <property type="match status" value="1"/>
</dbReference>
<evidence type="ECO:0000256" key="1">
    <source>
        <dbReference type="ARBA" id="ARBA00004167"/>
    </source>
</evidence>
<keyword evidence="12" id="KW-1185">Reference proteome</keyword>
<evidence type="ECO:0000256" key="8">
    <source>
        <dbReference type="ARBA" id="ARBA00038077"/>
    </source>
</evidence>
<keyword evidence="4" id="KW-0809">Transit peptide</keyword>
<reference evidence="11 12" key="1">
    <citation type="journal article" date="2018" name="Mol. Biol. Evol.">
        <title>Broad Genomic Sampling Reveals a Smut Pathogenic Ancestry of the Fungal Clade Ustilaginomycotina.</title>
        <authorList>
            <person name="Kijpornyongpan T."/>
            <person name="Mondo S.J."/>
            <person name="Barry K."/>
            <person name="Sandor L."/>
            <person name="Lee J."/>
            <person name="Lipzen A."/>
            <person name="Pangilinan J."/>
            <person name="LaButti K."/>
            <person name="Hainaut M."/>
            <person name="Henrissat B."/>
            <person name="Grigoriev I.V."/>
            <person name="Spatafora J.W."/>
            <person name="Aime M.C."/>
        </authorList>
    </citation>
    <scope>NUCLEOTIDE SEQUENCE [LARGE SCALE GENOMIC DNA]</scope>
    <source>
        <strain evidence="11 12">MCA 4718</strain>
    </source>
</reference>
<accession>A0A316U755</accession>
<keyword evidence="3" id="KW-0812">Transmembrane</keyword>
<protein>
    <submittedName>
        <fullName evidence="11">Uncharacterized protein</fullName>
    </submittedName>
</protein>
<evidence type="ECO:0000256" key="3">
    <source>
        <dbReference type="ARBA" id="ARBA00022692"/>
    </source>
</evidence>
<dbReference type="OrthoDB" id="18175at2759"/>